<evidence type="ECO:0000256" key="1">
    <source>
        <dbReference type="ARBA" id="ARBA00004141"/>
    </source>
</evidence>
<dbReference type="Proteomes" id="UP000446348">
    <property type="component" value="Unassembled WGS sequence"/>
</dbReference>
<protein>
    <submittedName>
        <fullName evidence="7">Sporulation integral membrane protein YtvI</fullName>
    </submittedName>
</protein>
<dbReference type="NCBIfam" id="TIGR02872">
    <property type="entry name" value="spore_ytvI"/>
    <property type="match status" value="1"/>
</dbReference>
<evidence type="ECO:0000256" key="6">
    <source>
        <dbReference type="SAM" id="Phobius"/>
    </source>
</evidence>
<dbReference type="AlphaFoldDB" id="A0A845RFC4"/>
<evidence type="ECO:0000313" key="8">
    <source>
        <dbReference type="Proteomes" id="UP000446348"/>
    </source>
</evidence>
<evidence type="ECO:0000256" key="2">
    <source>
        <dbReference type="ARBA" id="ARBA00009773"/>
    </source>
</evidence>
<comment type="caution">
    <text evidence="7">The sequence shown here is derived from an EMBL/GenBank/DDBJ whole genome shotgun (WGS) entry which is preliminary data.</text>
</comment>
<gene>
    <name evidence="7" type="primary">ytvI</name>
    <name evidence="7" type="ORF">D3Z39_02110</name>
</gene>
<feature type="transmembrane region" description="Helical" evidence="6">
    <location>
        <begin position="71"/>
        <end position="89"/>
    </location>
</feature>
<comment type="subcellular location">
    <subcellularLocation>
        <location evidence="1">Membrane</location>
        <topology evidence="1">Multi-pass membrane protein</topology>
    </subcellularLocation>
</comment>
<dbReference type="GO" id="GO:0055085">
    <property type="term" value="P:transmembrane transport"/>
    <property type="evidence" value="ECO:0007669"/>
    <property type="project" value="TreeGrafter"/>
</dbReference>
<feature type="transmembrane region" description="Helical" evidence="6">
    <location>
        <begin position="254"/>
        <end position="278"/>
    </location>
</feature>
<dbReference type="PANTHER" id="PTHR21716:SF68">
    <property type="entry name" value="TRANSPORT PROTEIN YTVI-RELATED"/>
    <property type="match status" value="1"/>
</dbReference>
<accession>A0A845RFC4</accession>
<proteinExistence type="inferred from homology"/>
<dbReference type="PANTHER" id="PTHR21716">
    <property type="entry name" value="TRANSMEMBRANE PROTEIN"/>
    <property type="match status" value="1"/>
</dbReference>
<evidence type="ECO:0000313" key="7">
    <source>
        <dbReference type="EMBL" id="NBI77678.1"/>
    </source>
</evidence>
<reference evidence="7 8" key="1">
    <citation type="submission" date="2018-08" db="EMBL/GenBank/DDBJ databases">
        <title>Murine metabolic-syndrome-specific gut microbial biobank.</title>
        <authorList>
            <person name="Liu C."/>
        </authorList>
    </citation>
    <scope>NUCLEOTIDE SEQUENCE [LARGE SCALE GENOMIC DNA]</scope>
    <source>
        <strain evidence="7 8">X69</strain>
    </source>
</reference>
<dbReference type="Pfam" id="PF01594">
    <property type="entry name" value="AI-2E_transport"/>
    <property type="match status" value="1"/>
</dbReference>
<dbReference type="InterPro" id="IPR002549">
    <property type="entry name" value="AI-2E-like"/>
</dbReference>
<keyword evidence="3 6" id="KW-0812">Transmembrane</keyword>
<dbReference type="GO" id="GO:0016020">
    <property type="term" value="C:membrane"/>
    <property type="evidence" value="ECO:0007669"/>
    <property type="project" value="UniProtKB-SubCell"/>
</dbReference>
<feature type="transmembrane region" description="Helical" evidence="6">
    <location>
        <begin position="44"/>
        <end position="65"/>
    </location>
</feature>
<feature type="transmembrane region" description="Helical" evidence="6">
    <location>
        <begin position="284"/>
        <end position="306"/>
    </location>
</feature>
<feature type="transmembrane region" description="Helical" evidence="6">
    <location>
        <begin position="318"/>
        <end position="336"/>
    </location>
</feature>
<evidence type="ECO:0000256" key="3">
    <source>
        <dbReference type="ARBA" id="ARBA00022692"/>
    </source>
</evidence>
<name>A0A845RFC4_9FIRM</name>
<dbReference type="EMBL" id="QXWZ01000002">
    <property type="protein sequence ID" value="NBI77678.1"/>
    <property type="molecule type" value="Genomic_DNA"/>
</dbReference>
<feature type="transmembrane region" description="Helical" evidence="6">
    <location>
        <begin position="356"/>
        <end position="378"/>
    </location>
</feature>
<feature type="transmembrane region" description="Helical" evidence="6">
    <location>
        <begin position="101"/>
        <end position="127"/>
    </location>
</feature>
<evidence type="ECO:0000256" key="5">
    <source>
        <dbReference type="ARBA" id="ARBA00023136"/>
    </source>
</evidence>
<keyword evidence="5 6" id="KW-0472">Membrane</keyword>
<comment type="similarity">
    <text evidence="2">Belongs to the autoinducer-2 exporter (AI-2E) (TC 2.A.86) family.</text>
</comment>
<evidence type="ECO:0000256" key="4">
    <source>
        <dbReference type="ARBA" id="ARBA00022989"/>
    </source>
</evidence>
<sequence>MPNTAVVCQCFSQRRRRCFLHAFPHTIFMESGVNRVNETKFQTVLTIAYWASIGGLLYFLMRYFLAWTLPLFLGLAIAALTRPAALTLTKKTRLGEKSASIISLLLFYLLAAALLGLFLTILLAQLYELLDRLPMLYTQNIAPSLDRLAGWFYGLAGRFDPGAEEGLERFSQAVSDAVRQAAVDGSAHLVTIAAGVAAKLPMLLITAVFSIVVSILTAANYRAVGAAICSLIPKRWQPRVHETQCFLRETIWKLVRAYIILLAITFVELSLGLGLLGFDYVLPVAAVIAMLDILPLVGTGTILIPWGAALIAGGDMPGGIGLLLLFGVIEVLRNILEPRIVGGQIGLHPIVTITSMYAGLKIAGFAGMLAAPVVVMLVRHLSTSEPPSDYVPEHA</sequence>
<keyword evidence="4 6" id="KW-1133">Transmembrane helix</keyword>
<organism evidence="7 8">
    <name type="scientific">Anaerotruncus colihominis</name>
    <dbReference type="NCBI Taxonomy" id="169435"/>
    <lineage>
        <taxon>Bacteria</taxon>
        <taxon>Bacillati</taxon>
        <taxon>Bacillota</taxon>
        <taxon>Clostridia</taxon>
        <taxon>Eubacteriales</taxon>
        <taxon>Oscillospiraceae</taxon>
        <taxon>Anaerotruncus</taxon>
    </lineage>
</organism>
<dbReference type="InterPro" id="IPR014227">
    <property type="entry name" value="YtvI-like"/>
</dbReference>